<evidence type="ECO:0000313" key="14">
    <source>
        <dbReference type="EMBL" id="MEN1762092.1"/>
    </source>
</evidence>
<comment type="caution">
    <text evidence="14">The sequence shown here is derived from an EMBL/GenBank/DDBJ whole genome shotgun (WGS) entry which is preliminary data.</text>
</comment>
<keyword evidence="11 13" id="KW-0472">Membrane</keyword>
<dbReference type="InterPro" id="IPR050222">
    <property type="entry name" value="MATE_MdtK"/>
</dbReference>
<dbReference type="EMBL" id="JBCITM010000028">
    <property type="protein sequence ID" value="MEN1762092.1"/>
    <property type="molecule type" value="Genomic_DNA"/>
</dbReference>
<keyword evidence="8 13" id="KW-0812">Transmembrane</keyword>
<evidence type="ECO:0000256" key="6">
    <source>
        <dbReference type="ARBA" id="ARBA00022449"/>
    </source>
</evidence>
<feature type="transmembrane region" description="Helical" evidence="13">
    <location>
        <begin position="95"/>
        <end position="115"/>
    </location>
</feature>
<dbReference type="RefSeq" id="WP_343187376.1">
    <property type="nucleotide sequence ID" value="NZ_JBCITM010000028.1"/>
</dbReference>
<dbReference type="InterPro" id="IPR002528">
    <property type="entry name" value="MATE_fam"/>
</dbReference>
<proteinExistence type="inferred from homology"/>
<dbReference type="Pfam" id="PF01554">
    <property type="entry name" value="MatE"/>
    <property type="match status" value="2"/>
</dbReference>
<dbReference type="CDD" id="cd13140">
    <property type="entry name" value="MATE_like_1"/>
    <property type="match status" value="1"/>
</dbReference>
<evidence type="ECO:0000256" key="7">
    <source>
        <dbReference type="ARBA" id="ARBA00022475"/>
    </source>
</evidence>
<feature type="transmembrane region" description="Helical" evidence="13">
    <location>
        <begin position="39"/>
        <end position="59"/>
    </location>
</feature>
<evidence type="ECO:0000256" key="13">
    <source>
        <dbReference type="SAM" id="Phobius"/>
    </source>
</evidence>
<evidence type="ECO:0000256" key="3">
    <source>
        <dbReference type="ARBA" id="ARBA00010199"/>
    </source>
</evidence>
<evidence type="ECO:0000313" key="15">
    <source>
        <dbReference type="Proteomes" id="UP001407405"/>
    </source>
</evidence>
<comment type="subcellular location">
    <subcellularLocation>
        <location evidence="2">Cell membrane</location>
        <topology evidence="2">Multi-pass membrane protein</topology>
    </subcellularLocation>
</comment>
<evidence type="ECO:0000256" key="9">
    <source>
        <dbReference type="ARBA" id="ARBA00022989"/>
    </source>
</evidence>
<evidence type="ECO:0000256" key="11">
    <source>
        <dbReference type="ARBA" id="ARBA00023136"/>
    </source>
</evidence>
<organism evidence="14 15">
    <name type="scientific">Anoxynatronum sibiricum</name>
    <dbReference type="NCBI Taxonomy" id="210623"/>
    <lineage>
        <taxon>Bacteria</taxon>
        <taxon>Bacillati</taxon>
        <taxon>Bacillota</taxon>
        <taxon>Clostridia</taxon>
        <taxon>Eubacteriales</taxon>
        <taxon>Clostridiaceae</taxon>
        <taxon>Anoxynatronum</taxon>
    </lineage>
</organism>
<dbReference type="Proteomes" id="UP001407405">
    <property type="component" value="Unassembled WGS sequence"/>
</dbReference>
<keyword evidence="6" id="KW-0050">Antiport</keyword>
<evidence type="ECO:0000256" key="12">
    <source>
        <dbReference type="ARBA" id="ARBA00031636"/>
    </source>
</evidence>
<comment type="similarity">
    <text evidence="3">Belongs to the multi antimicrobial extrusion (MATE) (TC 2.A.66.1) family.</text>
</comment>
<evidence type="ECO:0000256" key="1">
    <source>
        <dbReference type="ARBA" id="ARBA00003408"/>
    </source>
</evidence>
<evidence type="ECO:0000256" key="4">
    <source>
        <dbReference type="ARBA" id="ARBA00020268"/>
    </source>
</evidence>
<evidence type="ECO:0000256" key="5">
    <source>
        <dbReference type="ARBA" id="ARBA00022448"/>
    </source>
</evidence>
<feature type="transmembrane region" description="Helical" evidence="13">
    <location>
        <begin position="12"/>
        <end position="33"/>
    </location>
</feature>
<feature type="transmembrane region" description="Helical" evidence="13">
    <location>
        <begin position="316"/>
        <end position="336"/>
    </location>
</feature>
<name>A0ABU9VY62_9CLOT</name>
<feature type="transmembrane region" description="Helical" evidence="13">
    <location>
        <begin position="169"/>
        <end position="188"/>
    </location>
</feature>
<keyword evidence="9 13" id="KW-1133">Transmembrane helix</keyword>
<dbReference type="PANTHER" id="PTHR43298">
    <property type="entry name" value="MULTIDRUG RESISTANCE PROTEIN NORM-RELATED"/>
    <property type="match status" value="1"/>
</dbReference>
<dbReference type="NCBIfam" id="TIGR00797">
    <property type="entry name" value="matE"/>
    <property type="match status" value="1"/>
</dbReference>
<keyword evidence="5" id="KW-0813">Transport</keyword>
<dbReference type="InterPro" id="IPR048279">
    <property type="entry name" value="MdtK-like"/>
</dbReference>
<dbReference type="PANTHER" id="PTHR43298:SF2">
    <property type="entry name" value="FMN_FAD EXPORTER YEEO-RELATED"/>
    <property type="match status" value="1"/>
</dbReference>
<comment type="function">
    <text evidence="1">Multidrug efflux pump.</text>
</comment>
<evidence type="ECO:0000256" key="2">
    <source>
        <dbReference type="ARBA" id="ARBA00004651"/>
    </source>
</evidence>
<evidence type="ECO:0000256" key="10">
    <source>
        <dbReference type="ARBA" id="ARBA00023065"/>
    </source>
</evidence>
<feature type="transmembrane region" description="Helical" evidence="13">
    <location>
        <begin position="282"/>
        <end position="304"/>
    </location>
</feature>
<keyword evidence="10" id="KW-0406">Ion transport</keyword>
<reference evidence="14 15" key="1">
    <citation type="submission" date="2024-04" db="EMBL/GenBank/DDBJ databases">
        <title>Genome sequencing and metabolic network reconstruction of aminoacids and betaine degradation by Anoxynatronum sibiricum.</title>
        <authorList>
            <person name="Detkova E.N."/>
            <person name="Boltjanskaja Y.V."/>
            <person name="Mardanov A.V."/>
            <person name="Kevbrin V."/>
        </authorList>
    </citation>
    <scope>NUCLEOTIDE SEQUENCE [LARGE SCALE GENOMIC DNA]</scope>
    <source>
        <strain evidence="14 15">Z-7981</strain>
    </source>
</reference>
<gene>
    <name evidence="14" type="ORF">AAIG11_16505</name>
</gene>
<protein>
    <recommendedName>
        <fullName evidence="4">Probable multidrug resistance protein NorM</fullName>
    </recommendedName>
    <alternativeName>
        <fullName evidence="12">Multidrug-efflux transporter</fullName>
    </alternativeName>
</protein>
<feature type="transmembrane region" description="Helical" evidence="13">
    <location>
        <begin position="194"/>
        <end position="215"/>
    </location>
</feature>
<evidence type="ECO:0000256" key="8">
    <source>
        <dbReference type="ARBA" id="ARBA00022692"/>
    </source>
</evidence>
<accession>A0ABU9VY62</accession>
<keyword evidence="7" id="KW-1003">Cell membrane</keyword>
<feature type="transmembrane region" description="Helical" evidence="13">
    <location>
        <begin position="240"/>
        <end position="262"/>
    </location>
</feature>
<dbReference type="PIRSF" id="PIRSF006603">
    <property type="entry name" value="DinF"/>
    <property type="match status" value="1"/>
</dbReference>
<feature type="transmembrane region" description="Helical" evidence="13">
    <location>
        <begin position="135"/>
        <end position="157"/>
    </location>
</feature>
<sequence length="463" mass="49929">MTDSKNLLSGSIFSSLTALALPIMGTSFLNMAYHLVDMVWIGILGSGAVASIGIAGYFITFSMALVRLVQVGTEVNIAQSIGAEKGDRANRYAGTALRMAVGIALIYGLGLLLFNRQLIGFFRIDHPMVERDARHYLMIMSLGMVFVFLNPIITCIYNGAGYSKAPFKVNAMGMAANMVLDPLMIFGLNLGVRGAALATVFSQMLVTLVLVRMLIRNRPFQQFRFKGGWSASLMREIGRLGAPVALQSGLFSVYSVLLARIVAGYGPAAMAAQKVGVQIESISYMTAHGFAIALSSFTGQNMGAGKPDRVKQGIKTAGVVMFVFGVITSLILVIFARELFMIFIREEATVVIGTQYVRILGFSQLFMCLEITFSGGFNGLRKTTPPALVSILFTGLRVPAAYLLARESLLGLDGIWWTITGSSWIKGTLMTGMTFMLLQSPLLQTGHPTITPGVSNAKDDTVS</sequence>
<keyword evidence="15" id="KW-1185">Reference proteome</keyword>